<evidence type="ECO:0000256" key="1">
    <source>
        <dbReference type="ARBA" id="ARBA00004613"/>
    </source>
</evidence>
<accession>A0A6P7U1A7</accession>
<keyword evidence="4" id="KW-1015">Disulfide bond</keyword>
<evidence type="ECO:0000256" key="6">
    <source>
        <dbReference type="ARBA" id="ARBA00024195"/>
    </source>
</evidence>
<sequence length="265" mass="28584">MTPSHTTTATKMERIILAVLLTVIASCSAKPSEQIVGGSDAFNCELPHMVYIDIKLRDRDSFCGATLLSDKWILTAAHCVDGDVVGVDAHIGSTNKRNASQVIKVRQWIPHPKYSLTHTVVHDVAVLELSEKVRLGKCVSPLSLPNKGDTYYGTCTAAGWGQTGNQGIFPNKLQRTRINIIPTSECQKQAAGITAEQHICVGDNKDKGKNVCGGDSGGGLVCRRKSDNAYVVAGIASYVFDCDKGFGVYANVANFLDYIKAYMSL</sequence>
<dbReference type="Gene3D" id="2.40.10.10">
    <property type="entry name" value="Trypsin-like serine proteases"/>
    <property type="match status" value="1"/>
</dbReference>
<dbReference type="FunFam" id="2.40.10.10:FF:000054">
    <property type="entry name" value="Complement C1r subcomponent"/>
    <property type="match status" value="1"/>
</dbReference>
<dbReference type="InterPro" id="IPR051487">
    <property type="entry name" value="Ser/Thr_Proteases_Immune/Dev"/>
</dbReference>
<dbReference type="PROSITE" id="PS50240">
    <property type="entry name" value="TRYPSIN_DOM"/>
    <property type="match status" value="1"/>
</dbReference>
<dbReference type="Proteomes" id="UP000515154">
    <property type="component" value="Linkage group LG2"/>
</dbReference>
<dbReference type="CDD" id="cd00190">
    <property type="entry name" value="Tryp_SPc"/>
    <property type="match status" value="1"/>
</dbReference>
<reference evidence="8" key="1">
    <citation type="submission" date="2025-08" db="UniProtKB">
        <authorList>
            <consortium name="RefSeq"/>
        </authorList>
    </citation>
    <scope>IDENTIFICATION</scope>
</reference>
<dbReference type="InterPro" id="IPR001254">
    <property type="entry name" value="Trypsin_dom"/>
</dbReference>
<dbReference type="InterPro" id="IPR009003">
    <property type="entry name" value="Peptidase_S1_PA"/>
</dbReference>
<keyword evidence="5" id="KW-0325">Glycoprotein</keyword>
<keyword evidence="2" id="KW-0964">Secreted</keyword>
<dbReference type="GO" id="GO:0005576">
    <property type="term" value="C:extracellular region"/>
    <property type="evidence" value="ECO:0007669"/>
    <property type="project" value="UniProtKB-SubCell"/>
</dbReference>
<evidence type="ECO:0000313" key="7">
    <source>
        <dbReference type="Proteomes" id="UP000515154"/>
    </source>
</evidence>
<dbReference type="PANTHER" id="PTHR24256">
    <property type="entry name" value="TRYPTASE-RELATED"/>
    <property type="match status" value="1"/>
</dbReference>
<comment type="subcellular location">
    <subcellularLocation>
        <location evidence="1">Secreted</location>
    </subcellularLocation>
</comment>
<organism evidence="7 8">
    <name type="scientific">Octopus sinensis</name>
    <name type="common">East Asian common octopus</name>
    <dbReference type="NCBI Taxonomy" id="2607531"/>
    <lineage>
        <taxon>Eukaryota</taxon>
        <taxon>Metazoa</taxon>
        <taxon>Spiralia</taxon>
        <taxon>Lophotrochozoa</taxon>
        <taxon>Mollusca</taxon>
        <taxon>Cephalopoda</taxon>
        <taxon>Coleoidea</taxon>
        <taxon>Octopodiformes</taxon>
        <taxon>Octopoda</taxon>
        <taxon>Incirrata</taxon>
        <taxon>Octopodidae</taxon>
        <taxon>Octopus</taxon>
    </lineage>
</organism>
<gene>
    <name evidence="8" type="primary">LOC115228286</name>
</gene>
<dbReference type="PROSITE" id="PS00134">
    <property type="entry name" value="TRYPSIN_HIS"/>
    <property type="match status" value="1"/>
</dbReference>
<dbReference type="GO" id="GO:0004252">
    <property type="term" value="F:serine-type endopeptidase activity"/>
    <property type="evidence" value="ECO:0007669"/>
    <property type="project" value="InterPro"/>
</dbReference>
<name>A0A6P7U1A7_9MOLL</name>
<keyword evidence="3" id="KW-0732">Signal</keyword>
<dbReference type="InterPro" id="IPR043504">
    <property type="entry name" value="Peptidase_S1_PA_chymotrypsin"/>
</dbReference>
<dbReference type="SUPFAM" id="SSF50494">
    <property type="entry name" value="Trypsin-like serine proteases"/>
    <property type="match status" value="1"/>
</dbReference>
<keyword evidence="7" id="KW-1185">Reference proteome</keyword>
<evidence type="ECO:0000313" key="8">
    <source>
        <dbReference type="RefSeq" id="XP_029654766.1"/>
    </source>
</evidence>
<dbReference type="SMART" id="SM00020">
    <property type="entry name" value="Tryp_SPc"/>
    <property type="match status" value="1"/>
</dbReference>
<dbReference type="RefSeq" id="XP_029654766.1">
    <property type="nucleotide sequence ID" value="XM_029798906.2"/>
</dbReference>
<dbReference type="GO" id="GO:0006508">
    <property type="term" value="P:proteolysis"/>
    <property type="evidence" value="ECO:0007669"/>
    <property type="project" value="InterPro"/>
</dbReference>
<dbReference type="AlphaFoldDB" id="A0A6P7U1A7"/>
<dbReference type="FunFam" id="2.40.10.10:FF:000068">
    <property type="entry name" value="transmembrane protease serine 2"/>
    <property type="match status" value="1"/>
</dbReference>
<dbReference type="InterPro" id="IPR018114">
    <property type="entry name" value="TRYPSIN_HIS"/>
</dbReference>
<evidence type="ECO:0000256" key="5">
    <source>
        <dbReference type="ARBA" id="ARBA00023180"/>
    </source>
</evidence>
<dbReference type="PRINTS" id="PR00722">
    <property type="entry name" value="CHYMOTRYPSIN"/>
</dbReference>
<evidence type="ECO:0000256" key="4">
    <source>
        <dbReference type="ARBA" id="ARBA00023157"/>
    </source>
</evidence>
<evidence type="ECO:0000256" key="2">
    <source>
        <dbReference type="ARBA" id="ARBA00022525"/>
    </source>
</evidence>
<dbReference type="InterPro" id="IPR001314">
    <property type="entry name" value="Peptidase_S1A"/>
</dbReference>
<comment type="similarity">
    <text evidence="6">Belongs to the peptidase S1 family. CLIP subfamily.</text>
</comment>
<dbReference type="KEGG" id="osn:115228286"/>
<proteinExistence type="inferred from homology"/>
<dbReference type="Pfam" id="PF00089">
    <property type="entry name" value="Trypsin"/>
    <property type="match status" value="1"/>
</dbReference>
<protein>
    <submittedName>
        <fullName evidence="8">Mast cell protease 1A-like</fullName>
    </submittedName>
</protein>
<evidence type="ECO:0000256" key="3">
    <source>
        <dbReference type="ARBA" id="ARBA00022729"/>
    </source>
</evidence>